<keyword evidence="5 7" id="KW-1133">Transmembrane helix</keyword>
<evidence type="ECO:0000259" key="8">
    <source>
        <dbReference type="PROSITE" id="PS50928"/>
    </source>
</evidence>
<name>A0A3A9AL60_9FIRM</name>
<dbReference type="PANTHER" id="PTHR43163">
    <property type="entry name" value="DIPEPTIDE TRANSPORT SYSTEM PERMEASE PROTEIN DPPB-RELATED"/>
    <property type="match status" value="1"/>
</dbReference>
<protein>
    <submittedName>
        <fullName evidence="9">ABC transporter permease</fullName>
    </submittedName>
</protein>
<dbReference type="Gene3D" id="1.10.3720.10">
    <property type="entry name" value="MetI-like"/>
    <property type="match status" value="1"/>
</dbReference>
<keyword evidence="10" id="KW-1185">Reference proteome</keyword>
<dbReference type="Pfam" id="PF19300">
    <property type="entry name" value="BPD_transp_1_N"/>
    <property type="match status" value="1"/>
</dbReference>
<feature type="transmembrane region" description="Helical" evidence="7">
    <location>
        <begin position="236"/>
        <end position="262"/>
    </location>
</feature>
<evidence type="ECO:0000256" key="7">
    <source>
        <dbReference type="RuleBase" id="RU363032"/>
    </source>
</evidence>
<dbReference type="InterPro" id="IPR045621">
    <property type="entry name" value="BPD_transp_1_N"/>
</dbReference>
<comment type="subcellular location">
    <subcellularLocation>
        <location evidence="1 7">Cell membrane</location>
        <topology evidence="1 7">Multi-pass membrane protein</topology>
    </subcellularLocation>
</comment>
<reference evidence="9 10" key="1">
    <citation type="submission" date="2018-09" db="EMBL/GenBank/DDBJ databases">
        <title>Murine metabolic-syndrome-specific gut microbial biobank.</title>
        <authorList>
            <person name="Liu C."/>
        </authorList>
    </citation>
    <scope>NUCLEOTIDE SEQUENCE [LARGE SCALE GENOMIC DNA]</scope>
    <source>
        <strain evidence="9 10">0.1xD8-82</strain>
    </source>
</reference>
<keyword evidence="2 7" id="KW-0813">Transport</keyword>
<feature type="transmembrane region" description="Helical" evidence="7">
    <location>
        <begin position="282"/>
        <end position="308"/>
    </location>
</feature>
<keyword evidence="3" id="KW-1003">Cell membrane</keyword>
<dbReference type="AlphaFoldDB" id="A0A3A9AL60"/>
<evidence type="ECO:0000313" key="10">
    <source>
        <dbReference type="Proteomes" id="UP000280696"/>
    </source>
</evidence>
<feature type="domain" description="ABC transmembrane type-1" evidence="8">
    <location>
        <begin position="94"/>
        <end position="301"/>
    </location>
</feature>
<evidence type="ECO:0000256" key="4">
    <source>
        <dbReference type="ARBA" id="ARBA00022692"/>
    </source>
</evidence>
<feature type="transmembrane region" description="Helical" evidence="7">
    <location>
        <begin position="182"/>
        <end position="201"/>
    </location>
</feature>
<evidence type="ECO:0000256" key="5">
    <source>
        <dbReference type="ARBA" id="ARBA00022989"/>
    </source>
</evidence>
<keyword evidence="4 7" id="KW-0812">Transmembrane</keyword>
<dbReference type="CDD" id="cd06261">
    <property type="entry name" value="TM_PBP2"/>
    <property type="match status" value="1"/>
</dbReference>
<dbReference type="GO" id="GO:0005886">
    <property type="term" value="C:plasma membrane"/>
    <property type="evidence" value="ECO:0007669"/>
    <property type="project" value="UniProtKB-SubCell"/>
</dbReference>
<evidence type="ECO:0000256" key="6">
    <source>
        <dbReference type="ARBA" id="ARBA00023136"/>
    </source>
</evidence>
<proteinExistence type="inferred from homology"/>
<feature type="transmembrane region" description="Helical" evidence="7">
    <location>
        <begin position="9"/>
        <end position="32"/>
    </location>
</feature>
<dbReference type="InterPro" id="IPR000515">
    <property type="entry name" value="MetI-like"/>
</dbReference>
<dbReference type="Pfam" id="PF00528">
    <property type="entry name" value="BPD_transp_1"/>
    <property type="match status" value="1"/>
</dbReference>
<feature type="transmembrane region" description="Helical" evidence="7">
    <location>
        <begin position="129"/>
        <end position="154"/>
    </location>
</feature>
<evidence type="ECO:0000256" key="3">
    <source>
        <dbReference type="ARBA" id="ARBA00022475"/>
    </source>
</evidence>
<keyword evidence="6 7" id="KW-0472">Membrane</keyword>
<dbReference type="GO" id="GO:0055085">
    <property type="term" value="P:transmembrane transport"/>
    <property type="evidence" value="ECO:0007669"/>
    <property type="project" value="InterPro"/>
</dbReference>
<dbReference type="EMBL" id="RAYQ01000008">
    <property type="protein sequence ID" value="RKI91704.1"/>
    <property type="molecule type" value="Genomic_DNA"/>
</dbReference>
<dbReference type="PROSITE" id="PS50928">
    <property type="entry name" value="ABC_TM1"/>
    <property type="match status" value="1"/>
</dbReference>
<comment type="similarity">
    <text evidence="7">Belongs to the binding-protein-dependent transport system permease family.</text>
</comment>
<organism evidence="9 10">
    <name type="scientific">Parablautia intestinalis</name>
    <dbReference type="NCBI Taxonomy" id="2320100"/>
    <lineage>
        <taxon>Bacteria</taxon>
        <taxon>Bacillati</taxon>
        <taxon>Bacillota</taxon>
        <taxon>Clostridia</taxon>
        <taxon>Lachnospirales</taxon>
        <taxon>Lachnospiraceae</taxon>
        <taxon>Parablautia</taxon>
    </lineage>
</organism>
<feature type="transmembrane region" description="Helical" evidence="7">
    <location>
        <begin position="98"/>
        <end position="117"/>
    </location>
</feature>
<dbReference type="PANTHER" id="PTHR43163:SF6">
    <property type="entry name" value="DIPEPTIDE TRANSPORT SYSTEM PERMEASE PROTEIN DPPB-RELATED"/>
    <property type="match status" value="1"/>
</dbReference>
<dbReference type="RefSeq" id="WP_120468887.1">
    <property type="nucleotide sequence ID" value="NZ_CATAJS010000001.1"/>
</dbReference>
<evidence type="ECO:0000256" key="1">
    <source>
        <dbReference type="ARBA" id="ARBA00004651"/>
    </source>
</evidence>
<sequence length="315" mass="34169">MAKYIMKRILIAIPVLIGITIIDYGIMCMAGSPLEMLKGPRVSQAAVEAKAIALGLDKPFYVQYFVWLGQLLRGNMGYSVKSYQPVSEMIRSHLGPTLLLMGVSLVVSLFMAVPAGIYSAIHQYEKGDYAVVTFSFLGSSIPGFFLSLLLIYIFTVKLGWLPSSGMTTLGTEGGFGEVLKHMIMPVIVLATSMAGSNIRYIRSAVLEILQQDYLRTARAKGIGRFLVINKHALRNALVPIVTVIGMEIPVLFGGAVIIEQVFSWPGLGLMTMSAISGRDYPVIMGVCLLSAVVVLAANLVTDILYALVDPTIQLE</sequence>
<gene>
    <name evidence="9" type="ORF">D7V94_08835</name>
</gene>
<dbReference type="OrthoDB" id="9806409at2"/>
<dbReference type="SUPFAM" id="SSF161098">
    <property type="entry name" value="MetI-like"/>
    <property type="match status" value="1"/>
</dbReference>
<dbReference type="Proteomes" id="UP000280696">
    <property type="component" value="Unassembled WGS sequence"/>
</dbReference>
<evidence type="ECO:0000313" key="9">
    <source>
        <dbReference type="EMBL" id="RKI91704.1"/>
    </source>
</evidence>
<evidence type="ECO:0000256" key="2">
    <source>
        <dbReference type="ARBA" id="ARBA00022448"/>
    </source>
</evidence>
<dbReference type="InterPro" id="IPR035906">
    <property type="entry name" value="MetI-like_sf"/>
</dbReference>
<accession>A0A3A9AL60</accession>
<comment type="caution">
    <text evidence="9">The sequence shown here is derived from an EMBL/GenBank/DDBJ whole genome shotgun (WGS) entry which is preliminary data.</text>
</comment>